<evidence type="ECO:0000313" key="1">
    <source>
        <dbReference type="EMBL" id="MFC3625584.1"/>
    </source>
</evidence>
<keyword evidence="2" id="KW-1185">Reference proteome</keyword>
<evidence type="ECO:0008006" key="3">
    <source>
        <dbReference type="Google" id="ProtNLM"/>
    </source>
</evidence>
<gene>
    <name evidence="1" type="ORF">ACFOKJ_05400</name>
</gene>
<name>A0ABV7TS50_9NEIS</name>
<accession>A0ABV7TS50</accession>
<comment type="caution">
    <text evidence="1">The sequence shown here is derived from an EMBL/GenBank/DDBJ whole genome shotgun (WGS) entry which is preliminary data.</text>
</comment>
<organism evidence="1 2">
    <name type="scientific">Vogesella amnigena</name>
    <dbReference type="NCBI Taxonomy" id="1507449"/>
    <lineage>
        <taxon>Bacteria</taxon>
        <taxon>Pseudomonadati</taxon>
        <taxon>Pseudomonadota</taxon>
        <taxon>Betaproteobacteria</taxon>
        <taxon>Neisseriales</taxon>
        <taxon>Chromobacteriaceae</taxon>
        <taxon>Vogesella</taxon>
    </lineage>
</organism>
<dbReference type="Proteomes" id="UP001595636">
    <property type="component" value="Unassembled WGS sequence"/>
</dbReference>
<dbReference type="Gene3D" id="1.20.58.380">
    <property type="entry name" value="Flagellar protein flit"/>
    <property type="match status" value="1"/>
</dbReference>
<dbReference type="RefSeq" id="WP_390277232.1">
    <property type="nucleotide sequence ID" value="NZ_JBHRYH010000011.1"/>
</dbReference>
<evidence type="ECO:0000313" key="2">
    <source>
        <dbReference type="Proteomes" id="UP001595636"/>
    </source>
</evidence>
<sequence length="107" mass="11908">MVPSDPLASQSPASQLIPLLQELLQLAQQQQWDAFISKSVELARLDYRVQPLSELDAAGAERLRADALLAQQLLAQVNQLALQEKQQLAEHLQLMSTQNKLDSTYGQ</sequence>
<reference evidence="2" key="1">
    <citation type="journal article" date="2019" name="Int. J. Syst. Evol. Microbiol.">
        <title>The Global Catalogue of Microorganisms (GCM) 10K type strain sequencing project: providing services to taxonomists for standard genome sequencing and annotation.</title>
        <authorList>
            <consortium name="The Broad Institute Genomics Platform"/>
            <consortium name="The Broad Institute Genome Sequencing Center for Infectious Disease"/>
            <person name="Wu L."/>
            <person name="Ma J."/>
        </authorList>
    </citation>
    <scope>NUCLEOTIDE SEQUENCE [LARGE SCALE GENOMIC DNA]</scope>
    <source>
        <strain evidence="2">KCTC 42195</strain>
    </source>
</reference>
<proteinExistence type="predicted"/>
<dbReference type="EMBL" id="JBHRYH010000011">
    <property type="protein sequence ID" value="MFC3625584.1"/>
    <property type="molecule type" value="Genomic_DNA"/>
</dbReference>
<protein>
    <recommendedName>
        <fullName evidence="3">Flagellar protein FliT</fullName>
    </recommendedName>
</protein>